<proteinExistence type="predicted"/>
<feature type="transmembrane region" description="Helical" evidence="1">
    <location>
        <begin position="12"/>
        <end position="33"/>
    </location>
</feature>
<keyword evidence="1" id="KW-1133">Transmembrane helix</keyword>
<keyword evidence="3" id="KW-0645">Protease</keyword>
<dbReference type="PANTHER" id="PTHR36435">
    <property type="entry name" value="SLR1288 PROTEIN"/>
    <property type="match status" value="1"/>
</dbReference>
<accession>A0ABS6EGD2</accession>
<name>A0ABS6EGD2_9CLOT</name>
<dbReference type="RefSeq" id="WP_216438767.1">
    <property type="nucleotide sequence ID" value="NZ_JAHLQF010000002.1"/>
</dbReference>
<dbReference type="InterPro" id="IPR003675">
    <property type="entry name" value="Rce1/LyrA-like_dom"/>
</dbReference>
<reference evidence="3 4" key="1">
    <citation type="submission" date="2021-06" db="EMBL/GenBank/DDBJ databases">
        <authorList>
            <person name="Sun Q."/>
            <person name="Li D."/>
        </authorList>
    </citation>
    <scope>NUCLEOTIDE SEQUENCE [LARGE SCALE GENOMIC DNA]</scope>
    <source>
        <strain evidence="3 4">MSJ-11</strain>
    </source>
</reference>
<feature type="transmembrane region" description="Helical" evidence="1">
    <location>
        <begin position="234"/>
        <end position="251"/>
    </location>
</feature>
<evidence type="ECO:0000313" key="4">
    <source>
        <dbReference type="Proteomes" id="UP000726170"/>
    </source>
</evidence>
<feature type="domain" description="CAAX prenyl protease 2/Lysostaphin resistance protein A-like" evidence="2">
    <location>
        <begin position="138"/>
        <end position="225"/>
    </location>
</feature>
<gene>
    <name evidence="3" type="ORF">KQI86_08060</name>
</gene>
<keyword evidence="3" id="KW-0378">Hydrolase</keyword>
<keyword evidence="3" id="KW-0482">Metalloprotease</keyword>
<dbReference type="Pfam" id="PF02517">
    <property type="entry name" value="Rce1-like"/>
    <property type="match status" value="1"/>
</dbReference>
<feature type="transmembrane region" description="Helical" evidence="1">
    <location>
        <begin position="53"/>
        <end position="72"/>
    </location>
</feature>
<evidence type="ECO:0000256" key="1">
    <source>
        <dbReference type="SAM" id="Phobius"/>
    </source>
</evidence>
<keyword evidence="1" id="KW-0812">Transmembrane</keyword>
<protein>
    <submittedName>
        <fullName evidence="3">CPBP family intramembrane metalloprotease</fullName>
    </submittedName>
</protein>
<sequence length="273" mass="31315">MKSKLSKKKFKLSVFDALGMIIVYKVIIAFIIKIPFHMLSETMYVNSNKVLELIVAVLDELVSNVIIVIFLLKKIRKDYEANFKIRYVEKFNFKLLLCTAFFMLGLYLWLQSSIGVMVGKISVSQFVEETFKEFVKNPYLMVISGVIIGPIFEEIFMRGIILEGFLNEYKSTTAIVASSIIFGLIHLNIPQFINATIIGLFLGMMYYKTRSLILCIVAHMLNNAIASLGIQHNIISFFVGAVIFIISIIFFERYIRELKYVDVNFQENSISSK</sequence>
<feature type="transmembrane region" description="Helical" evidence="1">
    <location>
        <begin position="93"/>
        <end position="110"/>
    </location>
</feature>
<dbReference type="Proteomes" id="UP000726170">
    <property type="component" value="Unassembled WGS sequence"/>
</dbReference>
<evidence type="ECO:0000313" key="3">
    <source>
        <dbReference type="EMBL" id="MBU5484281.1"/>
    </source>
</evidence>
<dbReference type="InterPro" id="IPR052710">
    <property type="entry name" value="CAAX_protease"/>
</dbReference>
<keyword evidence="1" id="KW-0472">Membrane</keyword>
<comment type="caution">
    <text evidence="3">The sequence shown here is derived from an EMBL/GenBank/DDBJ whole genome shotgun (WGS) entry which is preliminary data.</text>
</comment>
<dbReference type="PANTHER" id="PTHR36435:SF1">
    <property type="entry name" value="CAAX AMINO TERMINAL PROTEASE FAMILY PROTEIN"/>
    <property type="match status" value="1"/>
</dbReference>
<dbReference type="EMBL" id="JAHLQF010000002">
    <property type="protein sequence ID" value="MBU5484281.1"/>
    <property type="molecule type" value="Genomic_DNA"/>
</dbReference>
<dbReference type="GO" id="GO:0008237">
    <property type="term" value="F:metallopeptidase activity"/>
    <property type="evidence" value="ECO:0007669"/>
    <property type="project" value="UniProtKB-KW"/>
</dbReference>
<keyword evidence="4" id="KW-1185">Reference proteome</keyword>
<evidence type="ECO:0000259" key="2">
    <source>
        <dbReference type="Pfam" id="PF02517"/>
    </source>
</evidence>
<organism evidence="3 4">
    <name type="scientific">Clostridium mobile</name>
    <dbReference type="NCBI Taxonomy" id="2841512"/>
    <lineage>
        <taxon>Bacteria</taxon>
        <taxon>Bacillati</taxon>
        <taxon>Bacillota</taxon>
        <taxon>Clostridia</taxon>
        <taxon>Eubacteriales</taxon>
        <taxon>Clostridiaceae</taxon>
        <taxon>Clostridium</taxon>
    </lineage>
</organism>
<feature type="transmembrane region" description="Helical" evidence="1">
    <location>
        <begin position="139"/>
        <end position="157"/>
    </location>
</feature>